<name>A0A1R1YJR5_9FUNG</name>
<keyword evidence="2" id="KW-1185">Reference proteome</keyword>
<accession>A0A1R1YJR5</accession>
<dbReference type="Proteomes" id="UP000187429">
    <property type="component" value="Unassembled WGS sequence"/>
</dbReference>
<comment type="caution">
    <text evidence="1">The sequence shown here is derived from an EMBL/GenBank/DDBJ whole genome shotgun (WGS) entry which is preliminary data.</text>
</comment>
<proteinExistence type="predicted"/>
<dbReference type="EMBL" id="LSSM01001159">
    <property type="protein sequence ID" value="OMJ27124.1"/>
    <property type="molecule type" value="Genomic_DNA"/>
</dbReference>
<dbReference type="PROSITE" id="PS51257">
    <property type="entry name" value="PROKAR_LIPOPROTEIN"/>
    <property type="match status" value="1"/>
</dbReference>
<organism evidence="1 2">
    <name type="scientific">Smittium culicis</name>
    <dbReference type="NCBI Taxonomy" id="133412"/>
    <lineage>
        <taxon>Eukaryota</taxon>
        <taxon>Fungi</taxon>
        <taxon>Fungi incertae sedis</taxon>
        <taxon>Zoopagomycota</taxon>
        <taxon>Kickxellomycotina</taxon>
        <taxon>Harpellomycetes</taxon>
        <taxon>Harpellales</taxon>
        <taxon>Legeriomycetaceae</taxon>
        <taxon>Smittium</taxon>
    </lineage>
</organism>
<gene>
    <name evidence="1" type="ORF">AYI69_g3452</name>
</gene>
<reference evidence="2" key="1">
    <citation type="submission" date="2017-01" db="EMBL/GenBank/DDBJ databases">
        <authorList>
            <person name="Wang Y."/>
            <person name="White M."/>
            <person name="Kvist S."/>
            <person name="Moncalvo J.-M."/>
        </authorList>
    </citation>
    <scope>NUCLEOTIDE SEQUENCE [LARGE SCALE GENOMIC DNA]</scope>
    <source>
        <strain evidence="2">ID-206-W2</strain>
    </source>
</reference>
<sequence length="86" mass="9191">MASCRNFDTVNTISKSSAPICIVLGCPPEFPPRSSGIAKLAYTGGTLNSNQRLPILTLISLRNTHQNFQPVVKDPLQASGPVSKHS</sequence>
<dbReference type="OrthoDB" id="10568613at2759"/>
<protein>
    <submittedName>
        <fullName evidence="1">Uncharacterized protein</fullName>
    </submittedName>
</protein>
<evidence type="ECO:0000313" key="2">
    <source>
        <dbReference type="Proteomes" id="UP000187429"/>
    </source>
</evidence>
<dbReference type="AlphaFoldDB" id="A0A1R1YJR5"/>
<evidence type="ECO:0000313" key="1">
    <source>
        <dbReference type="EMBL" id="OMJ27124.1"/>
    </source>
</evidence>